<dbReference type="InterPro" id="IPR027417">
    <property type="entry name" value="P-loop_NTPase"/>
</dbReference>
<evidence type="ECO:0000256" key="5">
    <source>
        <dbReference type="ARBA" id="ARBA00022741"/>
    </source>
</evidence>
<accession>A0A6J3GZT3</accession>
<dbReference type="Gene3D" id="3.30.1360.120">
    <property type="entry name" value="Probable tRNA modification gtpase trme, domain 1"/>
    <property type="match status" value="1"/>
</dbReference>
<comment type="catalytic activity">
    <reaction evidence="10">
        <text>GTP + H2O = GDP + phosphate + H(+)</text>
        <dbReference type="Rhea" id="RHEA:19669"/>
        <dbReference type="ChEBI" id="CHEBI:15377"/>
        <dbReference type="ChEBI" id="CHEBI:15378"/>
        <dbReference type="ChEBI" id="CHEBI:37565"/>
        <dbReference type="ChEBI" id="CHEBI:43474"/>
        <dbReference type="ChEBI" id="CHEBI:58189"/>
    </reaction>
    <physiologicalReaction direction="left-to-right" evidence="10">
        <dbReference type="Rhea" id="RHEA:19670"/>
    </physiologicalReaction>
</comment>
<evidence type="ECO:0000256" key="10">
    <source>
        <dbReference type="ARBA" id="ARBA00049117"/>
    </source>
</evidence>
<dbReference type="GO" id="GO:0002098">
    <property type="term" value="P:tRNA wobble uridine modification"/>
    <property type="evidence" value="ECO:0007669"/>
    <property type="project" value="TreeGrafter"/>
</dbReference>
<dbReference type="PROSITE" id="PS51709">
    <property type="entry name" value="G_TRME"/>
    <property type="match status" value="1"/>
</dbReference>
<dbReference type="InterPro" id="IPR005225">
    <property type="entry name" value="Small_GTP-bd"/>
</dbReference>
<dbReference type="NCBIfam" id="TIGR00231">
    <property type="entry name" value="small_GTP"/>
    <property type="match status" value="1"/>
</dbReference>
<evidence type="ECO:0000256" key="9">
    <source>
        <dbReference type="ARBA" id="ARBA00023134"/>
    </source>
</evidence>
<dbReference type="FunFam" id="3.30.1360.120:FF:000007">
    <property type="entry name" value="tRNA modification GTPase GTPBP3, mitochondrial"/>
    <property type="match status" value="1"/>
</dbReference>
<dbReference type="InterPro" id="IPR025867">
    <property type="entry name" value="MnmE_helical"/>
</dbReference>
<dbReference type="GO" id="GO:0005525">
    <property type="term" value="F:GTP binding"/>
    <property type="evidence" value="ECO:0007669"/>
    <property type="project" value="UniProtKB-KW"/>
</dbReference>
<dbReference type="InterPro" id="IPR004520">
    <property type="entry name" value="GTPase_MnmE"/>
</dbReference>
<comment type="subunit">
    <text evidence="12">Homodimer; forms a dimer in the presence of potassium. Interacts with MTO1; forms the GTPBP3-MTO1 complex composed of homodimers of GTPBP3 and MTO1.</text>
</comment>
<dbReference type="Pfam" id="PF12631">
    <property type="entry name" value="MnmE_helical"/>
    <property type="match status" value="1"/>
</dbReference>
<reference evidence="18" key="1">
    <citation type="submission" date="2025-08" db="UniProtKB">
        <authorList>
            <consortium name="RefSeq"/>
        </authorList>
    </citation>
    <scope>IDENTIFICATION</scope>
    <source>
        <tissue evidence="18">Blood</tissue>
    </source>
</reference>
<dbReference type="InterPro" id="IPR006073">
    <property type="entry name" value="GTP-bd"/>
</dbReference>
<evidence type="ECO:0000256" key="8">
    <source>
        <dbReference type="ARBA" id="ARBA00023128"/>
    </source>
</evidence>
<evidence type="ECO:0000256" key="4">
    <source>
        <dbReference type="ARBA" id="ARBA00022694"/>
    </source>
</evidence>
<organism evidence="17 18">
    <name type="scientific">Sapajus apella</name>
    <name type="common">Brown-capped capuchin</name>
    <name type="synonym">Cebus apella</name>
    <dbReference type="NCBI Taxonomy" id="9515"/>
    <lineage>
        <taxon>Eukaryota</taxon>
        <taxon>Metazoa</taxon>
        <taxon>Chordata</taxon>
        <taxon>Craniata</taxon>
        <taxon>Vertebrata</taxon>
        <taxon>Euteleostomi</taxon>
        <taxon>Mammalia</taxon>
        <taxon>Eutheria</taxon>
        <taxon>Euarchontoglires</taxon>
        <taxon>Primates</taxon>
        <taxon>Haplorrhini</taxon>
        <taxon>Platyrrhini</taxon>
        <taxon>Cebidae</taxon>
        <taxon>Cebinae</taxon>
        <taxon>Sapajus</taxon>
    </lineage>
</organism>
<evidence type="ECO:0000256" key="12">
    <source>
        <dbReference type="ARBA" id="ARBA00064845"/>
    </source>
</evidence>
<comment type="similarity">
    <text evidence="3">Belongs to the TRAFAC class TrmE-Era-EngA-EngB-Septin-like GTPase superfamily. TrmE GTPase family.</text>
</comment>
<evidence type="ECO:0000256" key="13">
    <source>
        <dbReference type="ARBA" id="ARBA00069806"/>
    </source>
</evidence>
<dbReference type="CDD" id="cd04164">
    <property type="entry name" value="trmE"/>
    <property type="match status" value="1"/>
</dbReference>
<dbReference type="FunFam" id="1.20.120.430:FF:000010">
    <property type="entry name" value="tRNA modification GTPase GTPBP3, mitochondrial isoform X1"/>
    <property type="match status" value="1"/>
</dbReference>
<evidence type="ECO:0000256" key="14">
    <source>
        <dbReference type="ARBA" id="ARBA00077869"/>
    </source>
</evidence>
<sequence length="538" mass="56844">MYPKAPNDDRESLSTLLVVPRSGRGVLPRLEATQAGRAGGVAGCKSMWRGLWTLAAQAARGPRRLCTRRSSSALAPGSGATIFALSSGQGRCGVAVIRTSGPASGQALRILTAPRDLPPARHASLRLLSDPRSGEPLDRALVLWFPGPKSFTGEDCVEFHVHGGPAVVSGVLQALGSVPGLRPAEAGEFTRRAFAHGKLNLTEVEGLADLIHAETEAQRRQALRQLDGELGHLCRGWAETLTKALAHVEAYIDFGEDDNLEEGVLEQADIEVRALQVALGAHLRDARRGQRLRSGAHVVVTGPPNAGKSSLVNLLSRKPVSIVSPEPGTTRDVLETPVDLAGFPVLLSDTAGLREGVGPVEQEGVRRARERLEQADLILAMLDASDLASPSSCNFLATVVASVGAQSHSDSSQRLLLVLNKSDLLSTEGPGPGPDMPPHLLLSCVTGEGLDGLLEALREELAAVCGDPSTGPPLLTRARHQHHLQGCLDALGHYKQSKDLALAAEALRVARGHLTRLTGGGGTEEILDIIFRDFCVGK</sequence>
<gene>
    <name evidence="18" type="primary">GTPBP3</name>
</gene>
<evidence type="ECO:0000256" key="2">
    <source>
        <dbReference type="ARBA" id="ARBA00004173"/>
    </source>
</evidence>
<dbReference type="InterPro" id="IPR031168">
    <property type="entry name" value="G_TrmE"/>
</dbReference>
<dbReference type="GO" id="GO:0005739">
    <property type="term" value="C:mitochondrion"/>
    <property type="evidence" value="ECO:0007669"/>
    <property type="project" value="UniProtKB-SubCell"/>
</dbReference>
<keyword evidence="6" id="KW-0378">Hydrolase</keyword>
<evidence type="ECO:0000313" key="17">
    <source>
        <dbReference type="Proteomes" id="UP000504640"/>
    </source>
</evidence>
<comment type="function">
    <text evidence="11">GTPase component of the GTPBP3-MTO1 complex that catalyzes the 5-taurinomethyluridine (taum(5)U) modification at the 34th wobble position (U34) of mitochondrial tRNAs (mt-tRNAs), which plays a role in mt-tRNA decoding and mitochondrial translation. Taum(5)U formation on mammalian mt-tRNA requires the presence of both GTPBP3-mediated GTPase activity and MTO1 catalytic activity.</text>
</comment>
<evidence type="ECO:0000256" key="11">
    <source>
        <dbReference type="ARBA" id="ARBA00059757"/>
    </source>
</evidence>
<dbReference type="GeneID" id="116542748"/>
<keyword evidence="17" id="KW-1185">Reference proteome</keyword>
<dbReference type="NCBIfam" id="NF003661">
    <property type="entry name" value="PRK05291.1-3"/>
    <property type="match status" value="1"/>
</dbReference>
<keyword evidence="5" id="KW-0547">Nucleotide-binding</keyword>
<keyword evidence="4" id="KW-0819">tRNA processing</keyword>
<dbReference type="CTD" id="84705"/>
<dbReference type="InterPro" id="IPR027368">
    <property type="entry name" value="MnmE_dom2"/>
</dbReference>
<dbReference type="RefSeq" id="XP_032123758.1">
    <property type="nucleotide sequence ID" value="XM_032267867.1"/>
</dbReference>
<protein>
    <recommendedName>
        <fullName evidence="13">5-taurinomethyluridine-[tRNA] synthase subunit GTPB3, mitochondrial</fullName>
    </recommendedName>
    <alternativeName>
        <fullName evidence="15">GTP-binding protein 3</fullName>
    </alternativeName>
    <alternativeName>
        <fullName evidence="14">tRNA modification GTPase GTPBP3, mitochondrial</fullName>
    </alternativeName>
</protein>
<dbReference type="AlphaFoldDB" id="A0A6J3GZT3"/>
<dbReference type="InterPro" id="IPR027266">
    <property type="entry name" value="TrmE/GcvT-like"/>
</dbReference>
<dbReference type="PANTHER" id="PTHR42714">
    <property type="entry name" value="TRNA MODIFICATION GTPASE GTPBP3"/>
    <property type="match status" value="1"/>
</dbReference>
<evidence type="ECO:0000256" key="7">
    <source>
        <dbReference type="ARBA" id="ARBA00022946"/>
    </source>
</evidence>
<dbReference type="GO" id="GO:0003924">
    <property type="term" value="F:GTPase activity"/>
    <property type="evidence" value="ECO:0007669"/>
    <property type="project" value="InterPro"/>
</dbReference>
<dbReference type="GO" id="GO:0070900">
    <property type="term" value="P:mitochondrial tRNA modification"/>
    <property type="evidence" value="ECO:0007669"/>
    <property type="project" value="UniProtKB-ARBA"/>
</dbReference>
<dbReference type="Pfam" id="PF10396">
    <property type="entry name" value="TrmE_N"/>
    <property type="match status" value="1"/>
</dbReference>
<comment type="subcellular location">
    <subcellularLocation>
        <location evidence="2">Mitochondrion</location>
    </subcellularLocation>
</comment>
<dbReference type="HAMAP" id="MF_00379">
    <property type="entry name" value="GTPase_MnmE"/>
    <property type="match status" value="1"/>
</dbReference>
<dbReference type="GO" id="GO:0030488">
    <property type="term" value="P:tRNA methylation"/>
    <property type="evidence" value="ECO:0007669"/>
    <property type="project" value="TreeGrafter"/>
</dbReference>
<evidence type="ECO:0000259" key="16">
    <source>
        <dbReference type="PROSITE" id="PS51709"/>
    </source>
</evidence>
<dbReference type="SUPFAM" id="SSF52540">
    <property type="entry name" value="P-loop containing nucleoside triphosphate hydrolases"/>
    <property type="match status" value="1"/>
</dbReference>
<evidence type="ECO:0000313" key="18">
    <source>
        <dbReference type="RefSeq" id="XP_032123758.1"/>
    </source>
</evidence>
<dbReference type="Gene3D" id="1.20.120.430">
    <property type="entry name" value="tRNA modification GTPase MnmE domain 2"/>
    <property type="match status" value="1"/>
</dbReference>
<evidence type="ECO:0000256" key="3">
    <source>
        <dbReference type="ARBA" id="ARBA00011043"/>
    </source>
</evidence>
<comment type="cofactor">
    <cofactor evidence="1">
        <name>K(+)</name>
        <dbReference type="ChEBI" id="CHEBI:29103"/>
    </cofactor>
</comment>
<evidence type="ECO:0000256" key="1">
    <source>
        <dbReference type="ARBA" id="ARBA00001958"/>
    </source>
</evidence>
<name>A0A6J3GZT3_SAPAP</name>
<keyword evidence="7" id="KW-0809">Transit peptide</keyword>
<dbReference type="Gene3D" id="3.40.50.300">
    <property type="entry name" value="P-loop containing nucleotide triphosphate hydrolases"/>
    <property type="match status" value="1"/>
</dbReference>
<dbReference type="Pfam" id="PF01926">
    <property type="entry name" value="MMR_HSR1"/>
    <property type="match status" value="1"/>
</dbReference>
<dbReference type="SUPFAM" id="SSF116878">
    <property type="entry name" value="TrmE connector domain"/>
    <property type="match status" value="1"/>
</dbReference>
<evidence type="ECO:0000256" key="6">
    <source>
        <dbReference type="ARBA" id="ARBA00022801"/>
    </source>
</evidence>
<keyword evidence="8" id="KW-0496">Mitochondrion</keyword>
<evidence type="ECO:0000256" key="15">
    <source>
        <dbReference type="ARBA" id="ARBA00081428"/>
    </source>
</evidence>
<proteinExistence type="inferred from homology"/>
<dbReference type="FunFam" id="3.40.50.300:FF:000924">
    <property type="entry name" value="tRNA modification GTPase GTPBP3, mitochondrial"/>
    <property type="match status" value="1"/>
</dbReference>
<keyword evidence="9" id="KW-0342">GTP-binding</keyword>
<dbReference type="InterPro" id="IPR018948">
    <property type="entry name" value="GTP-bd_TrmE_N"/>
</dbReference>
<dbReference type="Proteomes" id="UP000504640">
    <property type="component" value="Unplaced"/>
</dbReference>
<dbReference type="PANTHER" id="PTHR42714:SF2">
    <property type="entry name" value="TRNA MODIFICATION GTPASE GTPBP3, MITOCHONDRIAL"/>
    <property type="match status" value="1"/>
</dbReference>
<dbReference type="CDD" id="cd14858">
    <property type="entry name" value="TrmE_N"/>
    <property type="match status" value="1"/>
</dbReference>
<feature type="domain" description="TrmE-type G" evidence="16">
    <location>
        <begin position="295"/>
        <end position="462"/>
    </location>
</feature>